<dbReference type="PROSITE" id="PS51464">
    <property type="entry name" value="SIS"/>
    <property type="match status" value="1"/>
</dbReference>
<protein>
    <recommendedName>
        <fullName evidence="1">SIS domain-containing protein</fullName>
    </recommendedName>
</protein>
<reference evidence="2" key="1">
    <citation type="submission" date="2015-10" db="EMBL/GenBank/DDBJ databases">
        <authorList>
            <person name="Regsiter A."/>
            <person name="william w."/>
        </authorList>
    </citation>
    <scope>NUCLEOTIDE SEQUENCE</scope>
    <source>
        <strain evidence="2">Montdore</strain>
    </source>
</reference>
<dbReference type="Proteomes" id="UP001412239">
    <property type="component" value="Unassembled WGS sequence"/>
</dbReference>
<dbReference type="PANTHER" id="PTHR38418">
    <property type="entry name" value="SUGAR ISOMERASE, KPSF/GUTQ (AFU_ORTHOLOGUE AFUA_6G08860)"/>
    <property type="match status" value="1"/>
</dbReference>
<dbReference type="PANTHER" id="PTHR38418:SF2">
    <property type="entry name" value="SUGAR ISOMERASE, KPSF_GUTQ (AFU_ORTHOLOGUE AFUA_6G08860)"/>
    <property type="match status" value="1"/>
</dbReference>
<dbReference type="GO" id="GO:1901135">
    <property type="term" value="P:carbohydrate derivative metabolic process"/>
    <property type="evidence" value="ECO:0007669"/>
    <property type="project" value="InterPro"/>
</dbReference>
<feature type="domain" description="SIS" evidence="1">
    <location>
        <begin position="90"/>
        <end position="242"/>
    </location>
</feature>
<organism evidence="2 3">
    <name type="scientific">Tuber aestivum</name>
    <name type="common">summer truffle</name>
    <dbReference type="NCBI Taxonomy" id="59557"/>
    <lineage>
        <taxon>Eukaryota</taxon>
        <taxon>Fungi</taxon>
        <taxon>Dikarya</taxon>
        <taxon>Ascomycota</taxon>
        <taxon>Pezizomycotina</taxon>
        <taxon>Pezizomycetes</taxon>
        <taxon>Pezizales</taxon>
        <taxon>Tuberaceae</taxon>
        <taxon>Tuber</taxon>
    </lineage>
</organism>
<dbReference type="SUPFAM" id="SSF53697">
    <property type="entry name" value="SIS domain"/>
    <property type="match status" value="1"/>
</dbReference>
<evidence type="ECO:0000313" key="2">
    <source>
        <dbReference type="EMBL" id="CUS10979.1"/>
    </source>
</evidence>
<dbReference type="InterPro" id="IPR035474">
    <property type="entry name" value="SIS_Kpsf"/>
</dbReference>
<gene>
    <name evidence="2" type="ORF">GSTUAT00004907001</name>
</gene>
<proteinExistence type="predicted"/>
<sequence length="439" mass="46149">MDNSRSDLDSFCCLQNGSNNLSFAQHLSSLPNTEAISSLPITPPATDAGPEDEEVLSIAVRVLSTEAMALSSLSRLYETNQVARNGFVRAVEAISVAAVGGGKTVIIGVGKSGKIGEKMVATMNSLGLLSVFMHPIEALHGDLGMIKPKDVLLLITFSGNTPELISLLPHLPGHLPLIVLTSHTSYHTSPLTREHKKAILLPAPVHEAEETSFGISAPTTSTTVALAVGDALAVVSARYVYTGEGEKPKDVFRRNHPGGAIGLGAGKGVVRMSDIAVNLEDIPVVDGILEDGRLDSPPISSASSESDMEITEWTGTDTPLPAARAVRVIDCLLAGVGSKTGWVRVSKDEVVPPRRLKSVRGNVQRGVYGFEPPLVVNRSGMICVSGQANAEDVKKWVITSRGEGNGEFPAGTVLGVCVGDAGKGEEVTAVIEVDELMRV</sequence>
<dbReference type="GO" id="GO:0097367">
    <property type="term" value="F:carbohydrate derivative binding"/>
    <property type="evidence" value="ECO:0007669"/>
    <property type="project" value="InterPro"/>
</dbReference>
<name>A0A292PTV4_9PEZI</name>
<dbReference type="CDD" id="cd05014">
    <property type="entry name" value="SIS_Kpsf"/>
    <property type="match status" value="1"/>
</dbReference>
<keyword evidence="3" id="KW-1185">Reference proteome</keyword>
<accession>A0A292PTV4</accession>
<dbReference type="InterPro" id="IPR046348">
    <property type="entry name" value="SIS_dom_sf"/>
</dbReference>
<dbReference type="Gene3D" id="3.40.50.10490">
    <property type="entry name" value="Glucose-6-phosphate isomerase like protein, domain 1"/>
    <property type="match status" value="1"/>
</dbReference>
<evidence type="ECO:0000259" key="1">
    <source>
        <dbReference type="PROSITE" id="PS51464"/>
    </source>
</evidence>
<dbReference type="InterPro" id="IPR001347">
    <property type="entry name" value="SIS_dom"/>
</dbReference>
<dbReference type="Pfam" id="PF01380">
    <property type="entry name" value="SIS"/>
    <property type="match status" value="1"/>
</dbReference>
<dbReference type="AlphaFoldDB" id="A0A292PTV4"/>
<dbReference type="EMBL" id="LN891034">
    <property type="protein sequence ID" value="CUS10979.1"/>
    <property type="molecule type" value="Genomic_DNA"/>
</dbReference>
<evidence type="ECO:0000313" key="3">
    <source>
        <dbReference type="Proteomes" id="UP001412239"/>
    </source>
</evidence>